<evidence type="ECO:0000259" key="2">
    <source>
        <dbReference type="Pfam" id="PF07883"/>
    </source>
</evidence>
<evidence type="ECO:0000313" key="4">
    <source>
        <dbReference type="Proteomes" id="UP000823485"/>
    </source>
</evidence>
<dbReference type="PANTHER" id="PTHR35848">
    <property type="entry name" value="OXALATE-BINDING PROTEIN"/>
    <property type="match status" value="1"/>
</dbReference>
<dbReference type="InterPro" id="IPR011051">
    <property type="entry name" value="RmlC_Cupin_sf"/>
</dbReference>
<dbReference type="Pfam" id="PF07883">
    <property type="entry name" value="Cupin_2"/>
    <property type="match status" value="1"/>
</dbReference>
<sequence length="104" mass="11647">MEIKNIAPELVFNEKKFTRKNLFQKGKSTVFLLNLLPGQSIPPHPHPQSNVFLSVIQGEGTCTIDKKSFPITTHDVIHCEDQEMLSIENTSNGPLSVYVVIAKE</sequence>
<dbReference type="SUPFAM" id="SSF51182">
    <property type="entry name" value="RmlC-like cupins"/>
    <property type="match status" value="1"/>
</dbReference>
<dbReference type="Gene3D" id="2.60.120.10">
    <property type="entry name" value="Jelly Rolls"/>
    <property type="match status" value="1"/>
</dbReference>
<dbReference type="InterPro" id="IPR013096">
    <property type="entry name" value="Cupin_2"/>
</dbReference>
<evidence type="ECO:0000256" key="1">
    <source>
        <dbReference type="ARBA" id="ARBA00022723"/>
    </source>
</evidence>
<gene>
    <name evidence="3" type="ORF">JOC94_002449</name>
</gene>
<keyword evidence="1" id="KW-0479">Metal-binding</keyword>
<comment type="caution">
    <text evidence="3">The sequence shown here is derived from an EMBL/GenBank/DDBJ whole genome shotgun (WGS) entry which is preliminary data.</text>
</comment>
<dbReference type="RefSeq" id="WP_077113859.1">
    <property type="nucleotide sequence ID" value="NZ_JAFBFH010000015.1"/>
</dbReference>
<dbReference type="InterPro" id="IPR051610">
    <property type="entry name" value="GPI/OXD"/>
</dbReference>
<feature type="domain" description="Cupin type-2" evidence="2">
    <location>
        <begin position="32"/>
        <end position="100"/>
    </location>
</feature>
<keyword evidence="4" id="KW-1185">Reference proteome</keyword>
<reference evidence="3 4" key="1">
    <citation type="submission" date="2021-01" db="EMBL/GenBank/DDBJ databases">
        <title>Genomic Encyclopedia of Type Strains, Phase IV (KMG-IV): sequencing the most valuable type-strain genomes for metagenomic binning, comparative biology and taxonomic classification.</title>
        <authorList>
            <person name="Goeker M."/>
        </authorList>
    </citation>
    <scope>NUCLEOTIDE SEQUENCE [LARGE SCALE GENOMIC DNA]</scope>
    <source>
        <strain evidence="3 4">DSM 105453</strain>
    </source>
</reference>
<accession>A0ABS2R740</accession>
<dbReference type="InterPro" id="IPR014710">
    <property type="entry name" value="RmlC-like_jellyroll"/>
</dbReference>
<dbReference type="Proteomes" id="UP000823485">
    <property type="component" value="Unassembled WGS sequence"/>
</dbReference>
<protein>
    <submittedName>
        <fullName evidence="3">Quercetin dioxygenase-like cupin family protein</fullName>
    </submittedName>
</protein>
<dbReference type="EMBL" id="JAFBFH010000015">
    <property type="protein sequence ID" value="MBM7715461.1"/>
    <property type="molecule type" value="Genomic_DNA"/>
</dbReference>
<name>A0ABS2R740_9BACI</name>
<evidence type="ECO:0000313" key="3">
    <source>
        <dbReference type="EMBL" id="MBM7715461.1"/>
    </source>
</evidence>
<dbReference type="PANTHER" id="PTHR35848:SF6">
    <property type="entry name" value="CUPIN TYPE-2 DOMAIN-CONTAINING PROTEIN"/>
    <property type="match status" value="1"/>
</dbReference>
<proteinExistence type="predicted"/>
<organism evidence="3 4">
    <name type="scientific">Siminovitchia thermophila</name>
    <dbReference type="NCBI Taxonomy" id="1245522"/>
    <lineage>
        <taxon>Bacteria</taxon>
        <taxon>Bacillati</taxon>
        <taxon>Bacillota</taxon>
        <taxon>Bacilli</taxon>
        <taxon>Bacillales</taxon>
        <taxon>Bacillaceae</taxon>
        <taxon>Siminovitchia</taxon>
    </lineage>
</organism>